<comment type="subcellular location">
    <subcellularLocation>
        <location evidence="1">Membrane</location>
        <topology evidence="1">Multi-pass membrane protein</topology>
    </subcellularLocation>
    <subcellularLocation>
        <location evidence="2">Periplasm</location>
    </subcellularLocation>
</comment>
<dbReference type="GO" id="GO:0016020">
    <property type="term" value="C:membrane"/>
    <property type="evidence" value="ECO:0007669"/>
    <property type="project" value="UniProtKB-SubCell"/>
</dbReference>
<evidence type="ECO:0000256" key="18">
    <source>
        <dbReference type="SAM" id="Phobius"/>
    </source>
</evidence>
<dbReference type="SUPFAM" id="SSF49503">
    <property type="entry name" value="Cupredoxins"/>
    <property type="match status" value="1"/>
</dbReference>
<dbReference type="Pfam" id="PF00116">
    <property type="entry name" value="COX2"/>
    <property type="match status" value="1"/>
</dbReference>
<evidence type="ECO:0000256" key="11">
    <source>
        <dbReference type="ARBA" id="ARBA00022989"/>
    </source>
</evidence>
<accession>A0A370NTQ7</accession>
<reference evidence="22" key="1">
    <citation type="submission" date="2018-06" db="EMBL/GenBank/DDBJ databases">
        <authorList>
            <person name="Feng T."/>
            <person name="Jeon C.O."/>
        </authorList>
    </citation>
    <scope>NUCLEOTIDE SEQUENCE [LARGE SCALE GENOMIC DNA]</scope>
    <source>
        <strain evidence="22">S23</strain>
    </source>
</reference>
<gene>
    <name evidence="21" type="ORF">DN412_18200</name>
</gene>
<protein>
    <recommendedName>
        <fullName evidence="4">cytochrome-c oxidase</fullName>
        <ecNumber evidence="4">7.1.1.9</ecNumber>
    </recommendedName>
</protein>
<keyword evidence="12 16" id="KW-0408">Iron</keyword>
<dbReference type="InterPro" id="IPR036909">
    <property type="entry name" value="Cyt_c-like_dom_sf"/>
</dbReference>
<dbReference type="Gene3D" id="1.10.760.10">
    <property type="entry name" value="Cytochrome c-like domain"/>
    <property type="match status" value="1"/>
</dbReference>
<evidence type="ECO:0000256" key="5">
    <source>
        <dbReference type="ARBA" id="ARBA00022448"/>
    </source>
</evidence>
<keyword evidence="10" id="KW-0249">Electron transport</keyword>
<keyword evidence="13" id="KW-0186">Copper</keyword>
<evidence type="ECO:0000256" key="12">
    <source>
        <dbReference type="ARBA" id="ARBA00023004"/>
    </source>
</evidence>
<evidence type="ECO:0000256" key="15">
    <source>
        <dbReference type="ARBA" id="ARBA00047816"/>
    </source>
</evidence>
<dbReference type="PANTHER" id="PTHR22888:SF9">
    <property type="entry name" value="CYTOCHROME C OXIDASE SUBUNIT 2"/>
    <property type="match status" value="1"/>
</dbReference>
<dbReference type="GO" id="GO:0042597">
    <property type="term" value="C:periplasmic space"/>
    <property type="evidence" value="ECO:0007669"/>
    <property type="project" value="UniProtKB-SubCell"/>
</dbReference>
<dbReference type="PROSITE" id="PS50857">
    <property type="entry name" value="COX2_CUA"/>
    <property type="match status" value="1"/>
</dbReference>
<dbReference type="Gene3D" id="2.60.40.420">
    <property type="entry name" value="Cupredoxins - blue copper proteins"/>
    <property type="match status" value="1"/>
</dbReference>
<keyword evidence="6 16" id="KW-0349">Heme</keyword>
<dbReference type="Gene3D" id="1.10.287.90">
    <property type="match status" value="1"/>
</dbReference>
<dbReference type="InterPro" id="IPR045187">
    <property type="entry name" value="CcO_II"/>
</dbReference>
<dbReference type="Pfam" id="PF00034">
    <property type="entry name" value="Cytochrom_C"/>
    <property type="match status" value="1"/>
</dbReference>
<dbReference type="EC" id="7.1.1.9" evidence="4"/>
<evidence type="ECO:0000256" key="10">
    <source>
        <dbReference type="ARBA" id="ARBA00022982"/>
    </source>
</evidence>
<keyword evidence="5" id="KW-0813">Transport</keyword>
<dbReference type="GO" id="GO:0004129">
    <property type="term" value="F:cytochrome-c oxidase activity"/>
    <property type="evidence" value="ECO:0007669"/>
    <property type="project" value="UniProtKB-EC"/>
</dbReference>
<evidence type="ECO:0000256" key="2">
    <source>
        <dbReference type="ARBA" id="ARBA00004418"/>
    </source>
</evidence>
<feature type="region of interest" description="Disordered" evidence="17">
    <location>
        <begin position="406"/>
        <end position="431"/>
    </location>
</feature>
<dbReference type="InterPro" id="IPR001505">
    <property type="entry name" value="Copper_CuA"/>
</dbReference>
<dbReference type="CDD" id="cd13919">
    <property type="entry name" value="CuRO_HCO_II_like_5"/>
    <property type="match status" value="1"/>
</dbReference>
<evidence type="ECO:0000256" key="16">
    <source>
        <dbReference type="PROSITE-ProRule" id="PRU00433"/>
    </source>
</evidence>
<dbReference type="EMBL" id="QKWJ01000021">
    <property type="protein sequence ID" value="RDK08908.1"/>
    <property type="molecule type" value="Genomic_DNA"/>
</dbReference>
<feature type="domain" description="Cytochrome c" evidence="20">
    <location>
        <begin position="291"/>
        <end position="384"/>
    </location>
</feature>
<evidence type="ECO:0000256" key="4">
    <source>
        <dbReference type="ARBA" id="ARBA00012949"/>
    </source>
</evidence>
<feature type="transmembrane region" description="Helical" evidence="18">
    <location>
        <begin position="41"/>
        <end position="62"/>
    </location>
</feature>
<dbReference type="RefSeq" id="WP_115212877.1">
    <property type="nucleotide sequence ID" value="NZ_QKWJ01000021.1"/>
</dbReference>
<dbReference type="PROSITE" id="PS51007">
    <property type="entry name" value="CYTC"/>
    <property type="match status" value="1"/>
</dbReference>
<dbReference type="GO" id="GO:0020037">
    <property type="term" value="F:heme binding"/>
    <property type="evidence" value="ECO:0007669"/>
    <property type="project" value="InterPro"/>
</dbReference>
<dbReference type="AlphaFoldDB" id="A0A370NTQ7"/>
<evidence type="ECO:0000313" key="22">
    <source>
        <dbReference type="Proteomes" id="UP000255165"/>
    </source>
</evidence>
<evidence type="ECO:0000259" key="20">
    <source>
        <dbReference type="PROSITE" id="PS51007"/>
    </source>
</evidence>
<dbReference type="PROSITE" id="PS00078">
    <property type="entry name" value="COX2"/>
    <property type="match status" value="1"/>
</dbReference>
<dbReference type="InterPro" id="IPR002429">
    <property type="entry name" value="CcO_II-like_C"/>
</dbReference>
<evidence type="ECO:0000259" key="19">
    <source>
        <dbReference type="PROSITE" id="PS50857"/>
    </source>
</evidence>
<organism evidence="21 22">
    <name type="scientific">Cupriavidus lacunae</name>
    <dbReference type="NCBI Taxonomy" id="2666307"/>
    <lineage>
        <taxon>Bacteria</taxon>
        <taxon>Pseudomonadati</taxon>
        <taxon>Pseudomonadota</taxon>
        <taxon>Betaproteobacteria</taxon>
        <taxon>Burkholderiales</taxon>
        <taxon>Burkholderiaceae</taxon>
        <taxon>Cupriavidus</taxon>
    </lineage>
</organism>
<evidence type="ECO:0000256" key="14">
    <source>
        <dbReference type="ARBA" id="ARBA00023136"/>
    </source>
</evidence>
<dbReference type="InterPro" id="IPR008972">
    <property type="entry name" value="Cupredoxin"/>
</dbReference>
<sequence>MALAIALVVMVVASVLFHFLSPWWATPLASNWKQMDDTLTITLVITGIFFIGINLFVGYIVWRYRHEAPHPNGGTGHRASYHPENSKLELWLIGGTTLGVVALLAPGLFVYADYVRPPRDAMVMEVVGQQWSWAFRFPGKSGQLGASDPRFVTGANPLGLDPDDPRGLDNIVIVGPEVHLPLNKPVKVLLRSKDVLHDFYVPPFRARMNMVPGMVTSFWFTPTQAGRFEILCAQLCGVGHYNMRGTVVVEAPAAYEAWLARQQTFAVTLAKAAAPPAAMAAAAPGAAGDAGTIEKGRALAQSKGCVGCHSIDGNPGVGPTWKGLYGKTETFADGSSARVDDAFLHEEITDPQARLVKGFGPLMPTLPVSEDEVSALIAYIKSAGSEAAAAGTVAPADIPAGPAAATSAAATAAAGPAAPAATPGAASGTYTTSTAVAVPPSAAPAPARK</sequence>
<comment type="caution">
    <text evidence="21">The sequence shown here is derived from an EMBL/GenBank/DDBJ whole genome shotgun (WGS) entry which is preliminary data.</text>
</comment>
<feature type="transmembrane region" description="Helical" evidence="18">
    <location>
        <begin position="90"/>
        <end position="112"/>
    </location>
</feature>
<dbReference type="InterPro" id="IPR036257">
    <property type="entry name" value="Cyt_c_oxidase_su2_TM_sf"/>
</dbReference>
<dbReference type="PANTHER" id="PTHR22888">
    <property type="entry name" value="CYTOCHROME C OXIDASE, SUBUNIT II"/>
    <property type="match status" value="1"/>
</dbReference>
<evidence type="ECO:0000256" key="17">
    <source>
        <dbReference type="SAM" id="MobiDB-lite"/>
    </source>
</evidence>
<comment type="catalytic activity">
    <reaction evidence="15">
        <text>4 Fe(II)-[cytochrome c] + O2 + 8 H(+)(in) = 4 Fe(III)-[cytochrome c] + 2 H2O + 4 H(+)(out)</text>
        <dbReference type="Rhea" id="RHEA:11436"/>
        <dbReference type="Rhea" id="RHEA-COMP:10350"/>
        <dbReference type="Rhea" id="RHEA-COMP:14399"/>
        <dbReference type="ChEBI" id="CHEBI:15377"/>
        <dbReference type="ChEBI" id="CHEBI:15378"/>
        <dbReference type="ChEBI" id="CHEBI:15379"/>
        <dbReference type="ChEBI" id="CHEBI:29033"/>
        <dbReference type="ChEBI" id="CHEBI:29034"/>
        <dbReference type="EC" id="7.1.1.9"/>
    </reaction>
</comment>
<evidence type="ECO:0000256" key="3">
    <source>
        <dbReference type="ARBA" id="ARBA00007866"/>
    </source>
</evidence>
<proteinExistence type="inferred from homology"/>
<dbReference type="Proteomes" id="UP000255165">
    <property type="component" value="Unassembled WGS sequence"/>
</dbReference>
<evidence type="ECO:0000313" key="21">
    <source>
        <dbReference type="EMBL" id="RDK08908.1"/>
    </source>
</evidence>
<keyword evidence="11 18" id="KW-1133">Transmembrane helix</keyword>
<dbReference type="PRINTS" id="PR01166">
    <property type="entry name" value="CYCOXIDASEII"/>
</dbReference>
<evidence type="ECO:0000256" key="7">
    <source>
        <dbReference type="ARBA" id="ARBA00022692"/>
    </source>
</evidence>
<evidence type="ECO:0000256" key="1">
    <source>
        <dbReference type="ARBA" id="ARBA00004141"/>
    </source>
</evidence>
<dbReference type="GO" id="GO:0005507">
    <property type="term" value="F:copper ion binding"/>
    <property type="evidence" value="ECO:0007669"/>
    <property type="project" value="InterPro"/>
</dbReference>
<keyword evidence="14 18" id="KW-0472">Membrane</keyword>
<name>A0A370NTQ7_9BURK</name>
<feature type="domain" description="Cytochrome oxidase subunit II copper A binding" evidence="19">
    <location>
        <begin position="119"/>
        <end position="261"/>
    </location>
</feature>
<evidence type="ECO:0000256" key="9">
    <source>
        <dbReference type="ARBA" id="ARBA00022967"/>
    </source>
</evidence>
<keyword evidence="7 18" id="KW-0812">Transmembrane</keyword>
<dbReference type="InterPro" id="IPR009056">
    <property type="entry name" value="Cyt_c-like_dom"/>
</dbReference>
<keyword evidence="8 16" id="KW-0479">Metal-binding</keyword>
<evidence type="ECO:0000256" key="13">
    <source>
        <dbReference type="ARBA" id="ARBA00023008"/>
    </source>
</evidence>
<dbReference type="GO" id="GO:0042773">
    <property type="term" value="P:ATP synthesis coupled electron transport"/>
    <property type="evidence" value="ECO:0007669"/>
    <property type="project" value="TreeGrafter"/>
</dbReference>
<evidence type="ECO:0000256" key="6">
    <source>
        <dbReference type="ARBA" id="ARBA00022617"/>
    </source>
</evidence>
<dbReference type="SUPFAM" id="SSF46626">
    <property type="entry name" value="Cytochrome c"/>
    <property type="match status" value="1"/>
</dbReference>
<keyword evidence="9" id="KW-1278">Translocase</keyword>
<keyword evidence="22" id="KW-1185">Reference proteome</keyword>
<comment type="similarity">
    <text evidence="3">Belongs to the cytochrome c oxidase subunit 2 family.</text>
</comment>
<evidence type="ECO:0000256" key="8">
    <source>
        <dbReference type="ARBA" id="ARBA00022723"/>
    </source>
</evidence>